<dbReference type="Proteomes" id="UP000821853">
    <property type="component" value="Chromosome 1"/>
</dbReference>
<dbReference type="VEuPathDB" id="VectorBase:HLOH_047844"/>
<evidence type="ECO:0008006" key="4">
    <source>
        <dbReference type="Google" id="ProtNLM"/>
    </source>
</evidence>
<feature type="region of interest" description="Disordered" evidence="1">
    <location>
        <begin position="33"/>
        <end position="52"/>
    </location>
</feature>
<evidence type="ECO:0000313" key="2">
    <source>
        <dbReference type="EMBL" id="KAH9359954.1"/>
    </source>
</evidence>
<name>A0A9J6FAD9_HAELO</name>
<dbReference type="SUPFAM" id="SSF49854">
    <property type="entry name" value="Spermadhesin, CUB domain"/>
    <property type="match status" value="1"/>
</dbReference>
<accession>A0A9J6FAD9</accession>
<protein>
    <recommendedName>
        <fullName evidence="4">CUB domain-containing protein</fullName>
    </recommendedName>
</protein>
<dbReference type="OrthoDB" id="6369184at2759"/>
<keyword evidence="3" id="KW-1185">Reference proteome</keyword>
<dbReference type="AlphaFoldDB" id="A0A9J6FAD9"/>
<dbReference type="Gene3D" id="2.60.120.290">
    <property type="entry name" value="Spermadhesin, CUB domain"/>
    <property type="match status" value="1"/>
</dbReference>
<sequence>MDFREAQKVMRFHTDDSLSDRGFHIAVRQNECGDRAGGGGATPGAEEQGDCDESFQKPEAMLVSVNYPSNYGNNLDCRYTQTRSIPALCAWLHLASTVNAKAFALLGQHAPGATIHKDFLGGIRVV</sequence>
<reference evidence="2 3" key="1">
    <citation type="journal article" date="2020" name="Cell">
        <title>Large-Scale Comparative Analyses of Tick Genomes Elucidate Their Genetic Diversity and Vector Capacities.</title>
        <authorList>
            <consortium name="Tick Genome and Microbiome Consortium (TIGMIC)"/>
            <person name="Jia N."/>
            <person name="Wang J."/>
            <person name="Shi W."/>
            <person name="Du L."/>
            <person name="Sun Y."/>
            <person name="Zhan W."/>
            <person name="Jiang J.F."/>
            <person name="Wang Q."/>
            <person name="Zhang B."/>
            <person name="Ji P."/>
            <person name="Bell-Sakyi L."/>
            <person name="Cui X.M."/>
            <person name="Yuan T.T."/>
            <person name="Jiang B.G."/>
            <person name="Yang W.F."/>
            <person name="Lam T.T."/>
            <person name="Chang Q.C."/>
            <person name="Ding S.J."/>
            <person name="Wang X.J."/>
            <person name="Zhu J.G."/>
            <person name="Ruan X.D."/>
            <person name="Zhao L."/>
            <person name="Wei J.T."/>
            <person name="Ye R.Z."/>
            <person name="Que T.C."/>
            <person name="Du C.H."/>
            <person name="Zhou Y.H."/>
            <person name="Cheng J.X."/>
            <person name="Dai P.F."/>
            <person name="Guo W.B."/>
            <person name="Han X.H."/>
            <person name="Huang E.J."/>
            <person name="Li L.F."/>
            <person name="Wei W."/>
            <person name="Gao Y.C."/>
            <person name="Liu J.Z."/>
            <person name="Shao H.Z."/>
            <person name="Wang X."/>
            <person name="Wang C.C."/>
            <person name="Yang T.C."/>
            <person name="Huo Q.B."/>
            <person name="Li W."/>
            <person name="Chen H.Y."/>
            <person name="Chen S.E."/>
            <person name="Zhou L.G."/>
            <person name="Ni X.B."/>
            <person name="Tian J.H."/>
            <person name="Sheng Y."/>
            <person name="Liu T."/>
            <person name="Pan Y.S."/>
            <person name="Xia L.Y."/>
            <person name="Li J."/>
            <person name="Zhao F."/>
            <person name="Cao W.C."/>
        </authorList>
    </citation>
    <scope>NUCLEOTIDE SEQUENCE [LARGE SCALE GENOMIC DNA]</scope>
    <source>
        <strain evidence="2">HaeL-2018</strain>
    </source>
</reference>
<evidence type="ECO:0000256" key="1">
    <source>
        <dbReference type="SAM" id="MobiDB-lite"/>
    </source>
</evidence>
<dbReference type="InterPro" id="IPR035914">
    <property type="entry name" value="Sperma_CUB_dom_sf"/>
</dbReference>
<gene>
    <name evidence="2" type="ORF">HPB48_022513</name>
</gene>
<comment type="caution">
    <text evidence="2">The sequence shown here is derived from an EMBL/GenBank/DDBJ whole genome shotgun (WGS) entry which is preliminary data.</text>
</comment>
<organism evidence="2 3">
    <name type="scientific">Haemaphysalis longicornis</name>
    <name type="common">Bush tick</name>
    <dbReference type="NCBI Taxonomy" id="44386"/>
    <lineage>
        <taxon>Eukaryota</taxon>
        <taxon>Metazoa</taxon>
        <taxon>Ecdysozoa</taxon>
        <taxon>Arthropoda</taxon>
        <taxon>Chelicerata</taxon>
        <taxon>Arachnida</taxon>
        <taxon>Acari</taxon>
        <taxon>Parasitiformes</taxon>
        <taxon>Ixodida</taxon>
        <taxon>Ixodoidea</taxon>
        <taxon>Ixodidae</taxon>
        <taxon>Haemaphysalinae</taxon>
        <taxon>Haemaphysalis</taxon>
    </lineage>
</organism>
<evidence type="ECO:0000313" key="3">
    <source>
        <dbReference type="Proteomes" id="UP000821853"/>
    </source>
</evidence>
<proteinExistence type="predicted"/>
<dbReference type="EMBL" id="JABSTR010000001">
    <property type="protein sequence ID" value="KAH9359954.1"/>
    <property type="molecule type" value="Genomic_DNA"/>
</dbReference>